<keyword evidence="3" id="KW-1185">Reference proteome</keyword>
<reference evidence="2 3" key="1">
    <citation type="submission" date="2019-10" db="EMBL/GenBank/DDBJ databases">
        <title>Vibrio sp. nov. isolated from a shrimp pond.</title>
        <authorList>
            <person name="Gomez-Gil B."/>
            <person name="Enciso-Ibarra J."/>
            <person name="Enciso-Ibarra K."/>
            <person name="Bolan-Mejia C."/>
        </authorList>
    </citation>
    <scope>NUCLEOTIDE SEQUENCE [LARGE SCALE GENOMIC DNA]</scope>
    <source>
        <strain evidence="2 3">CAIM 722</strain>
    </source>
</reference>
<dbReference type="EMBL" id="WEKT01000013">
    <property type="protein sequence ID" value="MZI93481.1"/>
    <property type="molecule type" value="Genomic_DNA"/>
</dbReference>
<dbReference type="AlphaFoldDB" id="A0A7X4LKX0"/>
<sequence length="99" mass="10976">MVSINGLPPSISGPNRTTKSRKGRKVDNSEGADHAQPSKVANAVSQSIRHVKEADIRGAQLHYDLPEGRARYAMQEYLDVMNQAKREELAQMLGVDLYI</sequence>
<gene>
    <name evidence="2" type="ORF">F9817_09745</name>
</gene>
<dbReference type="Proteomes" id="UP000462621">
    <property type="component" value="Unassembled WGS sequence"/>
</dbReference>
<evidence type="ECO:0000313" key="2">
    <source>
        <dbReference type="EMBL" id="MZI93481.1"/>
    </source>
</evidence>
<evidence type="ECO:0000256" key="1">
    <source>
        <dbReference type="SAM" id="MobiDB-lite"/>
    </source>
</evidence>
<dbReference type="RefSeq" id="WP_161154937.1">
    <property type="nucleotide sequence ID" value="NZ_WEKT01000013.1"/>
</dbReference>
<name>A0A7X4LKX0_9VIBR</name>
<evidence type="ECO:0000313" key="3">
    <source>
        <dbReference type="Proteomes" id="UP000462621"/>
    </source>
</evidence>
<organism evidence="2 3">
    <name type="scientific">Vibrio eleionomae</name>
    <dbReference type="NCBI Taxonomy" id="2653505"/>
    <lineage>
        <taxon>Bacteria</taxon>
        <taxon>Pseudomonadati</taxon>
        <taxon>Pseudomonadota</taxon>
        <taxon>Gammaproteobacteria</taxon>
        <taxon>Vibrionales</taxon>
        <taxon>Vibrionaceae</taxon>
        <taxon>Vibrio</taxon>
    </lineage>
</organism>
<accession>A0A7X4LKX0</accession>
<comment type="caution">
    <text evidence="2">The sequence shown here is derived from an EMBL/GenBank/DDBJ whole genome shotgun (WGS) entry which is preliminary data.</text>
</comment>
<proteinExistence type="predicted"/>
<feature type="region of interest" description="Disordered" evidence="1">
    <location>
        <begin position="1"/>
        <end position="43"/>
    </location>
</feature>
<protein>
    <submittedName>
        <fullName evidence="2">Chromosome partitioning protein ParA</fullName>
    </submittedName>
</protein>